<dbReference type="SUPFAM" id="SSF109998">
    <property type="entry name" value="Triger factor/SurA peptide-binding domain-like"/>
    <property type="match status" value="1"/>
</dbReference>
<sequence length="642" mass="70335">MFESIRKHSKVVMIVLFLLIIPSFVLVGIDRNYFTSKSAVVARVDGHDITQDDWDNAHRMETDRIRAQSPSVDARLLDSPRARYATLERLVRDRVMQAAAVKMHLVTSDAQLARTLQGIPAIAALKRPDGSLDAEAYRALVGSQGLTPEGFESNVRRELSLSQVMGGVLGSAFAGQEPARLALDALYQRREIQVARFDAKDFAAKVAPTDDELQSYYKAHEAQFRQPEHADVQYVVLDLDAVRASITLSEDDLRSYYKENLERLAGKEERRASHILINAPKDAPAADREKARARAQALLEQVRKAPGTFAEVARKNSQDTGSAPSGGDLGFFKRGDMVKPFEDAAFSMKKGDISDLVESEYGYHIIQLNDVKTPRQPTFEEVRAKLETEAKQQQAQRKFAELAEVFSNTVYEQADSLQPVADKLKLKVQTASGVARTPLPGAQGPLANGRFLEALFAADSVQNKRNTEAIETAPSTLVAGRVAAYTPASTPAFDQVKARVRELFVADRSAELARKEGEARLAAWKAAPASATGLGNLVTISRDKPEGQPRPVVDAALQVNADTLPAFAGTPLGAQGYAVVKVTRIVPRDPSDPAVARQQHQQYAEAEAQAEAMAYYELLKDRFKVQFKVARPTGDGTPAAEN</sequence>
<dbReference type="InterPro" id="IPR052029">
    <property type="entry name" value="PpiD_chaperone"/>
</dbReference>
<dbReference type="InterPro" id="IPR027304">
    <property type="entry name" value="Trigger_fact/SurA_dom_sf"/>
</dbReference>
<dbReference type="InterPro" id="IPR023058">
    <property type="entry name" value="PPIase_PpiC_CS"/>
</dbReference>
<evidence type="ECO:0000256" key="4">
    <source>
        <dbReference type="ARBA" id="ARBA00022692"/>
    </source>
</evidence>
<feature type="transmembrane region" description="Helical" evidence="13">
    <location>
        <begin position="12"/>
        <end position="29"/>
    </location>
</feature>
<dbReference type="RefSeq" id="WP_011794868.1">
    <property type="nucleotide sequence ID" value="NZ_CP023687.1"/>
</dbReference>
<keyword evidence="4 13" id="KW-0812">Transmembrane</keyword>
<evidence type="ECO:0000256" key="2">
    <source>
        <dbReference type="ARBA" id="ARBA00022475"/>
    </source>
</evidence>
<dbReference type="Pfam" id="PF00639">
    <property type="entry name" value="Rotamase"/>
    <property type="match status" value="1"/>
</dbReference>
<evidence type="ECO:0000256" key="8">
    <source>
        <dbReference type="ARBA" id="ARBA00023235"/>
    </source>
</evidence>
<dbReference type="PROSITE" id="PS50198">
    <property type="entry name" value="PPIC_PPIASE_2"/>
    <property type="match status" value="1"/>
</dbReference>
<keyword evidence="8 12" id="KW-0413">Isomerase</keyword>
<dbReference type="PANTHER" id="PTHR47529">
    <property type="entry name" value="PEPTIDYL-PROLYL CIS-TRANS ISOMERASE D"/>
    <property type="match status" value="1"/>
</dbReference>
<keyword evidence="12" id="KW-0697">Rotamase</keyword>
<evidence type="ECO:0000259" key="14">
    <source>
        <dbReference type="PROSITE" id="PS50198"/>
    </source>
</evidence>
<organism evidence="15 16">
    <name type="scientific">Paracidovorax citrulli</name>
    <name type="common">Acidovorax citrulli</name>
    <dbReference type="NCBI Taxonomy" id="80869"/>
    <lineage>
        <taxon>Bacteria</taxon>
        <taxon>Pseudomonadati</taxon>
        <taxon>Pseudomonadota</taxon>
        <taxon>Betaproteobacteria</taxon>
        <taxon>Burkholderiales</taxon>
        <taxon>Comamonadaceae</taxon>
        <taxon>Paracidovorax</taxon>
    </lineage>
</organism>
<feature type="domain" description="PpiC" evidence="14">
    <location>
        <begin position="267"/>
        <end position="370"/>
    </location>
</feature>
<evidence type="ECO:0000256" key="12">
    <source>
        <dbReference type="PROSITE-ProRule" id="PRU00278"/>
    </source>
</evidence>
<evidence type="ECO:0000256" key="3">
    <source>
        <dbReference type="ARBA" id="ARBA00022519"/>
    </source>
</evidence>
<evidence type="ECO:0000313" key="16">
    <source>
        <dbReference type="Proteomes" id="UP001242732"/>
    </source>
</evidence>
<accession>A0ABY9AK75</accession>
<name>A0ABY9AK75_PARCI</name>
<keyword evidence="2" id="KW-1003">Cell membrane</keyword>
<dbReference type="EMBL" id="CP127363">
    <property type="protein sequence ID" value="WIY47340.1"/>
    <property type="molecule type" value="Genomic_DNA"/>
</dbReference>
<dbReference type="InterPro" id="IPR000297">
    <property type="entry name" value="PPIase_PpiC"/>
</dbReference>
<evidence type="ECO:0000256" key="7">
    <source>
        <dbReference type="ARBA" id="ARBA00023186"/>
    </source>
</evidence>
<dbReference type="Gene3D" id="1.10.4030.10">
    <property type="entry name" value="Porin chaperone SurA, peptide-binding domain"/>
    <property type="match status" value="1"/>
</dbReference>
<dbReference type="Pfam" id="PF13624">
    <property type="entry name" value="SurA_N_3"/>
    <property type="match status" value="1"/>
</dbReference>
<dbReference type="InterPro" id="IPR046357">
    <property type="entry name" value="PPIase_dom_sf"/>
</dbReference>
<comment type="subcellular location">
    <subcellularLocation>
        <location evidence="1">Cell inner membrane</location>
        <topology evidence="1">Single-pass type II membrane protein</topology>
        <orientation evidence="1">Periplasmic side</orientation>
    </subcellularLocation>
</comment>
<gene>
    <name evidence="15" type="ORF">QRO08_16050</name>
</gene>
<keyword evidence="6 13" id="KW-0472">Membrane</keyword>
<dbReference type="Gene3D" id="3.10.50.40">
    <property type="match status" value="1"/>
</dbReference>
<protein>
    <recommendedName>
        <fullName evidence="10">Periplasmic chaperone PpiD</fullName>
    </recommendedName>
    <alternativeName>
        <fullName evidence="11">Periplasmic folding chaperone</fullName>
    </alternativeName>
</protein>
<evidence type="ECO:0000256" key="10">
    <source>
        <dbReference type="ARBA" id="ARBA00040743"/>
    </source>
</evidence>
<dbReference type="PROSITE" id="PS01096">
    <property type="entry name" value="PPIC_PPIASE_1"/>
    <property type="match status" value="1"/>
</dbReference>
<keyword evidence="16" id="KW-1185">Reference proteome</keyword>
<dbReference type="PANTHER" id="PTHR47529:SF1">
    <property type="entry name" value="PERIPLASMIC CHAPERONE PPID"/>
    <property type="match status" value="1"/>
</dbReference>
<evidence type="ECO:0000256" key="11">
    <source>
        <dbReference type="ARBA" id="ARBA00042775"/>
    </source>
</evidence>
<dbReference type="Proteomes" id="UP001242732">
    <property type="component" value="Chromosome"/>
</dbReference>
<proteinExistence type="inferred from homology"/>
<reference evidence="15 16" key="1">
    <citation type="submission" date="2023-06" db="EMBL/GenBank/DDBJ databases">
        <authorList>
            <person name="Ham H."/>
            <person name="Park D.S."/>
        </authorList>
    </citation>
    <scope>NUCLEOTIDE SEQUENCE [LARGE SCALE GENOMIC DNA]</scope>
    <source>
        <strain evidence="15 16">KACC 17005</strain>
    </source>
</reference>
<evidence type="ECO:0000256" key="9">
    <source>
        <dbReference type="ARBA" id="ARBA00038408"/>
    </source>
</evidence>
<dbReference type="SUPFAM" id="SSF54534">
    <property type="entry name" value="FKBP-like"/>
    <property type="match status" value="1"/>
</dbReference>
<keyword evidence="3" id="KW-0997">Cell inner membrane</keyword>
<keyword evidence="7" id="KW-0143">Chaperone</keyword>
<evidence type="ECO:0000313" key="15">
    <source>
        <dbReference type="EMBL" id="WIY47340.1"/>
    </source>
</evidence>
<evidence type="ECO:0000256" key="1">
    <source>
        <dbReference type="ARBA" id="ARBA00004382"/>
    </source>
</evidence>
<evidence type="ECO:0000256" key="13">
    <source>
        <dbReference type="SAM" id="Phobius"/>
    </source>
</evidence>
<keyword evidence="5 13" id="KW-1133">Transmembrane helix</keyword>
<comment type="similarity">
    <text evidence="9">Belongs to the PpiD chaperone family.</text>
</comment>
<evidence type="ECO:0000256" key="5">
    <source>
        <dbReference type="ARBA" id="ARBA00022989"/>
    </source>
</evidence>
<evidence type="ECO:0000256" key="6">
    <source>
        <dbReference type="ARBA" id="ARBA00023136"/>
    </source>
</evidence>